<accession>A0A2P2K9M1</accession>
<dbReference type="AlphaFoldDB" id="A0A2P2K9M1"/>
<protein>
    <submittedName>
        <fullName evidence="1">UDP-3-O-3-hydroxymyristoyl N-acetylglucosamine deacetylase</fullName>
    </submittedName>
</protein>
<reference evidence="1" key="1">
    <citation type="submission" date="2018-02" db="EMBL/GenBank/DDBJ databases">
        <title>Rhizophora mucronata_Transcriptome.</title>
        <authorList>
            <person name="Meera S.P."/>
            <person name="Sreeshan A."/>
            <person name="Augustine A."/>
        </authorList>
    </citation>
    <scope>NUCLEOTIDE SEQUENCE</scope>
    <source>
        <tissue evidence="1">Leaf</tissue>
    </source>
</reference>
<dbReference type="EMBL" id="GGEC01021950">
    <property type="protein sequence ID" value="MBX02434.1"/>
    <property type="molecule type" value="Transcribed_RNA"/>
</dbReference>
<evidence type="ECO:0000313" key="1">
    <source>
        <dbReference type="EMBL" id="MBX02434.1"/>
    </source>
</evidence>
<organism evidence="1">
    <name type="scientific">Rhizophora mucronata</name>
    <name type="common">Asiatic mangrove</name>
    <dbReference type="NCBI Taxonomy" id="61149"/>
    <lineage>
        <taxon>Eukaryota</taxon>
        <taxon>Viridiplantae</taxon>
        <taxon>Streptophyta</taxon>
        <taxon>Embryophyta</taxon>
        <taxon>Tracheophyta</taxon>
        <taxon>Spermatophyta</taxon>
        <taxon>Magnoliopsida</taxon>
        <taxon>eudicotyledons</taxon>
        <taxon>Gunneridae</taxon>
        <taxon>Pentapetalae</taxon>
        <taxon>rosids</taxon>
        <taxon>fabids</taxon>
        <taxon>Malpighiales</taxon>
        <taxon>Rhizophoraceae</taxon>
        <taxon>Rhizophora</taxon>
    </lineage>
</organism>
<sequence>MWLGFEPSSTCFLLSRPPASIIAGYKSIIPTLKIPILRFRFWMGRRESGWRR</sequence>
<proteinExistence type="predicted"/>
<name>A0A2P2K9M1_RHIMU</name>